<dbReference type="Proteomes" id="UP000317835">
    <property type="component" value="Plasmid pElP_2"/>
</dbReference>
<evidence type="ECO:0008006" key="5">
    <source>
        <dbReference type="Google" id="ProtNLM"/>
    </source>
</evidence>
<feature type="signal peptide" evidence="2">
    <location>
        <begin position="1"/>
        <end position="23"/>
    </location>
</feature>
<feature type="region of interest" description="Disordered" evidence="1">
    <location>
        <begin position="60"/>
        <end position="79"/>
    </location>
</feature>
<keyword evidence="4" id="KW-1185">Reference proteome</keyword>
<sequence precursor="true">MRSILPGASRGARILAVSAATLAAGCAPPGAVNERNVVESTPTSTVAPYAETPDAHHQHMVERMKGMSQGGRESYRGQQ</sequence>
<evidence type="ECO:0000256" key="2">
    <source>
        <dbReference type="SAM" id="SignalP"/>
    </source>
</evidence>
<geneLocation type="plasmid" evidence="4">
    <name>pelp_2</name>
</geneLocation>
<organism evidence="3 4">
    <name type="scientific">Tautonia plasticadhaerens</name>
    <dbReference type="NCBI Taxonomy" id="2527974"/>
    <lineage>
        <taxon>Bacteria</taxon>
        <taxon>Pseudomonadati</taxon>
        <taxon>Planctomycetota</taxon>
        <taxon>Planctomycetia</taxon>
        <taxon>Isosphaerales</taxon>
        <taxon>Isosphaeraceae</taxon>
        <taxon>Tautonia</taxon>
    </lineage>
</organism>
<evidence type="ECO:0000313" key="3">
    <source>
        <dbReference type="EMBL" id="QDV39364.1"/>
    </source>
</evidence>
<dbReference type="RefSeq" id="WP_145279598.1">
    <property type="nucleotide sequence ID" value="NZ_CP036428.1"/>
</dbReference>
<feature type="region of interest" description="Disordered" evidence="1">
    <location>
        <begin position="27"/>
        <end position="55"/>
    </location>
</feature>
<feature type="chain" id="PRO_5021717905" description="Lipoprotein" evidence="2">
    <location>
        <begin position="24"/>
        <end position="79"/>
    </location>
</feature>
<dbReference type="KEGG" id="tpla:ElP_73300"/>
<proteinExistence type="predicted"/>
<dbReference type="EMBL" id="CP036428">
    <property type="protein sequence ID" value="QDV39364.1"/>
    <property type="molecule type" value="Genomic_DNA"/>
</dbReference>
<dbReference type="AlphaFoldDB" id="A0A518HEU8"/>
<name>A0A518HEU8_9BACT</name>
<keyword evidence="3" id="KW-0614">Plasmid</keyword>
<gene>
    <name evidence="3" type="ORF">ElP_73300</name>
</gene>
<protein>
    <recommendedName>
        <fullName evidence="5">Lipoprotein</fullName>
    </recommendedName>
</protein>
<accession>A0A518HEU8</accession>
<evidence type="ECO:0000313" key="4">
    <source>
        <dbReference type="Proteomes" id="UP000317835"/>
    </source>
</evidence>
<reference evidence="3 4" key="1">
    <citation type="submission" date="2019-02" db="EMBL/GenBank/DDBJ databases">
        <title>Deep-cultivation of Planctomycetes and their phenomic and genomic characterization uncovers novel biology.</title>
        <authorList>
            <person name="Wiegand S."/>
            <person name="Jogler M."/>
            <person name="Boedeker C."/>
            <person name="Pinto D."/>
            <person name="Vollmers J."/>
            <person name="Rivas-Marin E."/>
            <person name="Kohn T."/>
            <person name="Peeters S.H."/>
            <person name="Heuer A."/>
            <person name="Rast P."/>
            <person name="Oberbeckmann S."/>
            <person name="Bunk B."/>
            <person name="Jeske O."/>
            <person name="Meyerdierks A."/>
            <person name="Storesund J.E."/>
            <person name="Kallscheuer N."/>
            <person name="Luecker S."/>
            <person name="Lage O.M."/>
            <person name="Pohl T."/>
            <person name="Merkel B.J."/>
            <person name="Hornburger P."/>
            <person name="Mueller R.-W."/>
            <person name="Bruemmer F."/>
            <person name="Labrenz M."/>
            <person name="Spormann A.M."/>
            <person name="Op den Camp H."/>
            <person name="Overmann J."/>
            <person name="Amann R."/>
            <person name="Jetten M.S.M."/>
            <person name="Mascher T."/>
            <person name="Medema M.H."/>
            <person name="Devos D.P."/>
            <person name="Kaster A.-K."/>
            <person name="Ovreas L."/>
            <person name="Rohde M."/>
            <person name="Galperin M.Y."/>
            <person name="Jogler C."/>
        </authorList>
    </citation>
    <scope>NUCLEOTIDE SEQUENCE [LARGE SCALE GENOMIC DNA]</scope>
    <source>
        <strain evidence="3 4">ElP</strain>
        <plasmid evidence="4">pelp_2</plasmid>
    </source>
</reference>
<dbReference type="PROSITE" id="PS51257">
    <property type="entry name" value="PROKAR_LIPOPROTEIN"/>
    <property type="match status" value="1"/>
</dbReference>
<evidence type="ECO:0000256" key="1">
    <source>
        <dbReference type="SAM" id="MobiDB-lite"/>
    </source>
</evidence>
<keyword evidence="2" id="KW-0732">Signal</keyword>